<dbReference type="InterPro" id="IPR001789">
    <property type="entry name" value="Sig_transdc_resp-reg_receiver"/>
</dbReference>
<dbReference type="STRING" id="1513896.SAMN05660841_01406"/>
<feature type="modified residue" description="4-aspartylphosphate" evidence="2">
    <location>
        <position position="55"/>
    </location>
</feature>
<evidence type="ECO:0000259" key="3">
    <source>
        <dbReference type="PROSITE" id="PS50110"/>
    </source>
</evidence>
<dbReference type="Proteomes" id="UP000190150">
    <property type="component" value="Unassembled WGS sequence"/>
</dbReference>
<dbReference type="PANTHER" id="PTHR48111:SF69">
    <property type="entry name" value="RESPONSE REGULATOR RECEIVER"/>
    <property type="match status" value="1"/>
</dbReference>
<evidence type="ECO:0000256" key="1">
    <source>
        <dbReference type="ARBA" id="ARBA00023125"/>
    </source>
</evidence>
<dbReference type="Gene3D" id="3.40.50.2300">
    <property type="match status" value="1"/>
</dbReference>
<sequence>MRIVIVEDEILAAEDLAQTLQQVLPQSEIIKHVQSVHEGLVFFGSDPKIDLIFSDIQLGDGLSFQIFKDVNVTAPIVFCTAYDNYLLEAFKTNGIDYILKPISNSAVAQTIQKYFGLQRQLSQVISNAGMGEEGVYSTLLGQMQTNNNAVIVYHHDRIIPLSSEEIALCYIEYENVFIKTFDAKEYAVNKSLDDLEKLLGIGFFRANRQNLVNRKALRHASYTLSRKLSLEFCMTHEAKVYVSREKASVFLRWLEAKDIM</sequence>
<dbReference type="GO" id="GO:0006355">
    <property type="term" value="P:regulation of DNA-templated transcription"/>
    <property type="evidence" value="ECO:0007669"/>
    <property type="project" value="TreeGrafter"/>
</dbReference>
<dbReference type="GO" id="GO:0000156">
    <property type="term" value="F:phosphorelay response regulator activity"/>
    <property type="evidence" value="ECO:0007669"/>
    <property type="project" value="TreeGrafter"/>
</dbReference>
<dbReference type="EMBL" id="FUZF01000004">
    <property type="protein sequence ID" value="SKB60124.1"/>
    <property type="molecule type" value="Genomic_DNA"/>
</dbReference>
<dbReference type="SMART" id="SM00850">
    <property type="entry name" value="LytTR"/>
    <property type="match status" value="1"/>
</dbReference>
<dbReference type="SUPFAM" id="SSF52172">
    <property type="entry name" value="CheY-like"/>
    <property type="match status" value="1"/>
</dbReference>
<keyword evidence="5" id="KW-1185">Reference proteome</keyword>
<dbReference type="GO" id="GO:0032993">
    <property type="term" value="C:protein-DNA complex"/>
    <property type="evidence" value="ECO:0007669"/>
    <property type="project" value="TreeGrafter"/>
</dbReference>
<dbReference type="PANTHER" id="PTHR48111">
    <property type="entry name" value="REGULATOR OF RPOS"/>
    <property type="match status" value="1"/>
</dbReference>
<dbReference type="InterPro" id="IPR011006">
    <property type="entry name" value="CheY-like_superfamily"/>
</dbReference>
<evidence type="ECO:0000313" key="4">
    <source>
        <dbReference type="EMBL" id="SKB60124.1"/>
    </source>
</evidence>
<dbReference type="GO" id="GO:0005829">
    <property type="term" value="C:cytosol"/>
    <property type="evidence" value="ECO:0007669"/>
    <property type="project" value="TreeGrafter"/>
</dbReference>
<dbReference type="Pfam" id="PF00072">
    <property type="entry name" value="Response_reg"/>
    <property type="match status" value="1"/>
</dbReference>
<dbReference type="InterPro" id="IPR007492">
    <property type="entry name" value="LytTR_DNA-bd_dom"/>
</dbReference>
<keyword evidence="2" id="KW-0597">Phosphoprotein</keyword>
<dbReference type="InterPro" id="IPR039420">
    <property type="entry name" value="WalR-like"/>
</dbReference>
<dbReference type="RefSeq" id="WP_079642379.1">
    <property type="nucleotide sequence ID" value="NZ_FUZF01000004.1"/>
</dbReference>
<name>A0A1T5CL44_9SPHI</name>
<evidence type="ECO:0000256" key="2">
    <source>
        <dbReference type="PROSITE-ProRule" id="PRU00169"/>
    </source>
</evidence>
<reference evidence="5" key="1">
    <citation type="submission" date="2017-02" db="EMBL/GenBank/DDBJ databases">
        <authorList>
            <person name="Varghese N."/>
            <person name="Submissions S."/>
        </authorList>
    </citation>
    <scope>NUCLEOTIDE SEQUENCE [LARGE SCALE GENOMIC DNA]</scope>
    <source>
        <strain evidence="5">DSM 24091</strain>
    </source>
</reference>
<dbReference type="Pfam" id="PF04397">
    <property type="entry name" value="LytTR"/>
    <property type="match status" value="1"/>
</dbReference>
<accession>A0A1T5CL44</accession>
<dbReference type="PROSITE" id="PS50110">
    <property type="entry name" value="RESPONSE_REGULATORY"/>
    <property type="match status" value="1"/>
</dbReference>
<organism evidence="4 5">
    <name type="scientific">Sphingobacterium nematocida</name>
    <dbReference type="NCBI Taxonomy" id="1513896"/>
    <lineage>
        <taxon>Bacteria</taxon>
        <taxon>Pseudomonadati</taxon>
        <taxon>Bacteroidota</taxon>
        <taxon>Sphingobacteriia</taxon>
        <taxon>Sphingobacteriales</taxon>
        <taxon>Sphingobacteriaceae</taxon>
        <taxon>Sphingobacterium</taxon>
    </lineage>
</organism>
<dbReference type="AlphaFoldDB" id="A0A1T5CL44"/>
<dbReference type="Gene3D" id="2.40.50.1020">
    <property type="entry name" value="LytTr DNA-binding domain"/>
    <property type="match status" value="1"/>
</dbReference>
<protein>
    <submittedName>
        <fullName evidence="4">Two component transcriptional regulator, LytTR family</fullName>
    </submittedName>
</protein>
<evidence type="ECO:0000313" key="5">
    <source>
        <dbReference type="Proteomes" id="UP000190150"/>
    </source>
</evidence>
<dbReference type="GO" id="GO:0000976">
    <property type="term" value="F:transcription cis-regulatory region binding"/>
    <property type="evidence" value="ECO:0007669"/>
    <property type="project" value="TreeGrafter"/>
</dbReference>
<feature type="domain" description="Response regulatory" evidence="3">
    <location>
        <begin position="2"/>
        <end position="115"/>
    </location>
</feature>
<proteinExistence type="predicted"/>
<dbReference type="OrthoDB" id="9787344at2"/>
<gene>
    <name evidence="4" type="ORF">SAMN05660841_01406</name>
</gene>
<keyword evidence="1" id="KW-0238">DNA-binding</keyword>
<dbReference type="SMART" id="SM00448">
    <property type="entry name" value="REC"/>
    <property type="match status" value="1"/>
</dbReference>